<reference evidence="1 2" key="1">
    <citation type="journal article" date="2006" name="J. Bacteriol.">
        <title>Whole-genome sequence of Listeria welshimeri reveals common steps in genome reduction with Listeria innocua as compared to Listeria monocytogenes.</title>
        <authorList>
            <person name="Hain T."/>
            <person name="Steinweg C."/>
            <person name="Kuenne C.T."/>
            <person name="Billion A."/>
            <person name="Ghai R."/>
            <person name="Chatterjee S.S."/>
            <person name="Domann E."/>
            <person name="Kaerst U."/>
            <person name="Goesmann A."/>
            <person name="Bekel T."/>
            <person name="Bartels D."/>
            <person name="Kaiser O."/>
            <person name="Meyer F."/>
            <person name="Puehler A."/>
            <person name="Weisshaar B."/>
            <person name="Wehland J."/>
            <person name="Liang C."/>
            <person name="Dandekar T."/>
            <person name="Lampidis R."/>
            <person name="Kreft J."/>
            <person name="Goebel W."/>
            <person name="Chakraborty T."/>
        </authorList>
    </citation>
    <scope>NUCLEOTIDE SEQUENCE [LARGE SCALE GENOMIC DNA]</scope>
    <source>
        <strain evidence="2">ATCC 35897 / DSM 20650 / CIP 8149 / NCTC 11857 / SLCC 5334 / V8</strain>
    </source>
</reference>
<accession>A0AGJ8</accession>
<dbReference type="Pfam" id="PF16277">
    <property type="entry name" value="DUF4926"/>
    <property type="match status" value="1"/>
</dbReference>
<gene>
    <name evidence="1" type="ordered locus">lwe0712</name>
</gene>
<sequence>MFKEYDVVYSNEKINEKVPYNTKGVVVMILDTKIPVFEIEFVDADNQTLDITEVRGSQLQS</sequence>
<dbReference type="KEGG" id="lwe:lwe0712"/>
<evidence type="ECO:0000313" key="1">
    <source>
        <dbReference type="EMBL" id="CAK20130.1"/>
    </source>
</evidence>
<dbReference type="HOGENOM" id="CLU_174734_3_0_9"/>
<protein>
    <recommendedName>
        <fullName evidence="3">DUF4926 domain-containing protein</fullName>
    </recommendedName>
</protein>
<dbReference type="AlphaFoldDB" id="A0AGJ8"/>
<evidence type="ECO:0008006" key="3">
    <source>
        <dbReference type="Google" id="ProtNLM"/>
    </source>
</evidence>
<name>A0AGJ8_LISW6</name>
<dbReference type="RefSeq" id="WP_011701549.1">
    <property type="nucleotide sequence ID" value="NC_008555.1"/>
</dbReference>
<proteinExistence type="predicted"/>
<dbReference type="STRING" id="386043.lwe0712"/>
<dbReference type="eggNOG" id="ENOG5032NYU">
    <property type="taxonomic scope" value="Bacteria"/>
</dbReference>
<dbReference type="Proteomes" id="UP000000779">
    <property type="component" value="Chromosome"/>
</dbReference>
<dbReference type="OrthoDB" id="2186381at2"/>
<dbReference type="GeneID" id="61188601"/>
<dbReference type="InterPro" id="IPR032568">
    <property type="entry name" value="DUF4926"/>
</dbReference>
<evidence type="ECO:0000313" key="2">
    <source>
        <dbReference type="Proteomes" id="UP000000779"/>
    </source>
</evidence>
<dbReference type="EMBL" id="AM263198">
    <property type="protein sequence ID" value="CAK20130.1"/>
    <property type="molecule type" value="Genomic_DNA"/>
</dbReference>
<organism evidence="1 2">
    <name type="scientific">Listeria welshimeri serovar 6b (strain ATCC 35897 / DSM 20650 / CCUG 15529 / CIP 8149 / NCTC 11857 / SLCC 5334 / V8)</name>
    <dbReference type="NCBI Taxonomy" id="386043"/>
    <lineage>
        <taxon>Bacteria</taxon>
        <taxon>Bacillati</taxon>
        <taxon>Bacillota</taxon>
        <taxon>Bacilli</taxon>
        <taxon>Bacillales</taxon>
        <taxon>Listeriaceae</taxon>
        <taxon>Listeria</taxon>
    </lineage>
</organism>